<keyword evidence="2 4" id="KW-0012">Acyltransferase</keyword>
<dbReference type="GO" id="GO:0005886">
    <property type="term" value="C:plasma membrane"/>
    <property type="evidence" value="ECO:0007669"/>
    <property type="project" value="TreeGrafter"/>
</dbReference>
<dbReference type="Proteomes" id="UP000664332">
    <property type="component" value="Unassembled WGS sequence"/>
</dbReference>
<dbReference type="PANTHER" id="PTHR10434:SF11">
    <property type="entry name" value="1-ACYL-SN-GLYCEROL-3-PHOSPHATE ACYLTRANSFERASE"/>
    <property type="match status" value="1"/>
</dbReference>
<gene>
    <name evidence="4" type="ORF">JZY06_00295</name>
</gene>
<dbReference type="CDD" id="cd07989">
    <property type="entry name" value="LPLAT_AGPAT-like"/>
    <property type="match status" value="1"/>
</dbReference>
<dbReference type="Pfam" id="PF01553">
    <property type="entry name" value="Acyltransferase"/>
    <property type="match status" value="1"/>
</dbReference>
<evidence type="ECO:0000256" key="1">
    <source>
        <dbReference type="ARBA" id="ARBA00022679"/>
    </source>
</evidence>
<keyword evidence="1" id="KW-0808">Transferase</keyword>
<comment type="caution">
    <text evidence="4">The sequence shown here is derived from an EMBL/GenBank/DDBJ whole genome shotgun (WGS) entry which is preliminary data.</text>
</comment>
<dbReference type="AlphaFoldDB" id="A0A939DXL0"/>
<evidence type="ECO:0000313" key="5">
    <source>
        <dbReference type="Proteomes" id="UP000664332"/>
    </source>
</evidence>
<dbReference type="GO" id="GO:0003841">
    <property type="term" value="F:1-acylglycerol-3-phosphate O-acyltransferase activity"/>
    <property type="evidence" value="ECO:0007669"/>
    <property type="project" value="TreeGrafter"/>
</dbReference>
<proteinExistence type="predicted"/>
<accession>A0A939DXL0</accession>
<name>A0A939DXL0_9CORY</name>
<dbReference type="GO" id="GO:0006654">
    <property type="term" value="P:phosphatidic acid biosynthetic process"/>
    <property type="evidence" value="ECO:0007669"/>
    <property type="project" value="TreeGrafter"/>
</dbReference>
<evidence type="ECO:0000313" key="4">
    <source>
        <dbReference type="EMBL" id="MBN9643075.1"/>
    </source>
</evidence>
<dbReference type="InterPro" id="IPR002123">
    <property type="entry name" value="Plipid/glycerol_acylTrfase"/>
</dbReference>
<dbReference type="PANTHER" id="PTHR10434">
    <property type="entry name" value="1-ACYL-SN-GLYCEROL-3-PHOSPHATE ACYLTRANSFERASE"/>
    <property type="match status" value="1"/>
</dbReference>
<organism evidence="4 5">
    <name type="scientific">Corynebacterium mendelii</name>
    <dbReference type="NCBI Taxonomy" id="2765362"/>
    <lineage>
        <taxon>Bacteria</taxon>
        <taxon>Bacillati</taxon>
        <taxon>Actinomycetota</taxon>
        <taxon>Actinomycetes</taxon>
        <taxon>Mycobacteriales</taxon>
        <taxon>Corynebacteriaceae</taxon>
        <taxon>Corynebacterium</taxon>
    </lineage>
</organism>
<reference evidence="4" key="1">
    <citation type="submission" date="2021-03" db="EMBL/GenBank/DDBJ databases">
        <authorList>
            <person name="Sun Q."/>
        </authorList>
    </citation>
    <scope>NUCLEOTIDE SEQUENCE</scope>
    <source>
        <strain evidence="4">CCM 8862</strain>
    </source>
</reference>
<sequence>MHRKTWYWLFKNVLIGPFLRIWNRPKTAGLDNVPATGGAIAVSNHLSVFDSFYLPLLVTRRITFLAKKEYFTSPGLIGRFQAWFFTVLGQVPVDRNDPDAAQLAIEAATRLVNDGEIVAIYPEGTRSPDGRLYKGKTGAARVAIATGAPLVPVAMFGTRKANPVGSWILRPVTVGMTIGEPIDPVQFLHGEGLPVDPDSYESARALTDECSRRLAAISGQEFVDAYAADVKKSLAAGNGYPPGTEPRHS</sequence>
<protein>
    <submittedName>
        <fullName evidence="4">1-acyl-sn-glycerol-3-phosphate acyltransferase</fullName>
    </submittedName>
</protein>
<dbReference type="SMART" id="SM00563">
    <property type="entry name" value="PlsC"/>
    <property type="match status" value="1"/>
</dbReference>
<dbReference type="SUPFAM" id="SSF69593">
    <property type="entry name" value="Glycerol-3-phosphate (1)-acyltransferase"/>
    <property type="match status" value="1"/>
</dbReference>
<dbReference type="EMBL" id="JAFLEQ010000003">
    <property type="protein sequence ID" value="MBN9643075.1"/>
    <property type="molecule type" value="Genomic_DNA"/>
</dbReference>
<feature type="domain" description="Phospholipid/glycerol acyltransferase" evidence="3">
    <location>
        <begin position="39"/>
        <end position="158"/>
    </location>
</feature>
<evidence type="ECO:0000259" key="3">
    <source>
        <dbReference type="SMART" id="SM00563"/>
    </source>
</evidence>
<evidence type="ECO:0000256" key="2">
    <source>
        <dbReference type="ARBA" id="ARBA00023315"/>
    </source>
</evidence>
<dbReference type="RefSeq" id="WP_207117493.1">
    <property type="nucleotide sequence ID" value="NZ_JAFLEQ010000003.1"/>
</dbReference>
<keyword evidence="5" id="KW-1185">Reference proteome</keyword>